<comment type="similarity">
    <text evidence="1">Belongs to the group II decarboxylase family.</text>
</comment>
<sequence length="88" mass="10181">MIYDILPHQVTAGPETKEFLLKVIDILLDFIRATNDRNEKVLDFHHPEEMKKLLQLEIPDNPVSLQQLLADCATTLKYQVKTGKLNCY</sequence>
<evidence type="ECO:0000313" key="4">
    <source>
        <dbReference type="Proteomes" id="UP000092462"/>
    </source>
</evidence>
<dbReference type="Proteomes" id="UP000092462">
    <property type="component" value="Unassembled WGS sequence"/>
</dbReference>
<dbReference type="VEuPathDB" id="VectorBase:PPAI008761"/>
<dbReference type="SUPFAM" id="SSF53383">
    <property type="entry name" value="PLP-dependent transferases"/>
    <property type="match status" value="1"/>
</dbReference>
<reference evidence="3" key="1">
    <citation type="submission" date="2022-08" db="UniProtKB">
        <authorList>
            <consortium name="EnsemblMetazoa"/>
        </authorList>
    </citation>
    <scope>IDENTIFICATION</scope>
    <source>
        <strain evidence="3">Israel</strain>
    </source>
</reference>
<evidence type="ECO:0000256" key="1">
    <source>
        <dbReference type="ARBA" id="ARBA00009533"/>
    </source>
</evidence>
<protein>
    <recommendedName>
        <fullName evidence="5">Glutamate decarboxylase</fullName>
    </recommendedName>
</protein>
<evidence type="ECO:0000256" key="2">
    <source>
        <dbReference type="ARBA" id="ARBA00022793"/>
    </source>
</evidence>
<proteinExistence type="inferred from homology"/>
<dbReference type="VEuPathDB" id="VectorBase:PPAPM1_010345"/>
<dbReference type="GO" id="GO:0004351">
    <property type="term" value="F:glutamate decarboxylase activity"/>
    <property type="evidence" value="ECO:0007669"/>
    <property type="project" value="TreeGrafter"/>
</dbReference>
<evidence type="ECO:0008006" key="5">
    <source>
        <dbReference type="Google" id="ProtNLM"/>
    </source>
</evidence>
<dbReference type="PANTHER" id="PTHR45677">
    <property type="entry name" value="GLUTAMATE DECARBOXYLASE-RELATED"/>
    <property type="match status" value="1"/>
</dbReference>
<dbReference type="AlphaFoldDB" id="A0A1B0GQ37"/>
<name>A0A1B0GQ37_PHLPP</name>
<organism evidence="3 4">
    <name type="scientific">Phlebotomus papatasi</name>
    <name type="common">Sandfly</name>
    <dbReference type="NCBI Taxonomy" id="29031"/>
    <lineage>
        <taxon>Eukaryota</taxon>
        <taxon>Metazoa</taxon>
        <taxon>Ecdysozoa</taxon>
        <taxon>Arthropoda</taxon>
        <taxon>Hexapoda</taxon>
        <taxon>Insecta</taxon>
        <taxon>Pterygota</taxon>
        <taxon>Neoptera</taxon>
        <taxon>Endopterygota</taxon>
        <taxon>Diptera</taxon>
        <taxon>Nematocera</taxon>
        <taxon>Psychodoidea</taxon>
        <taxon>Psychodidae</taxon>
        <taxon>Phlebotomus</taxon>
        <taxon>Phlebotomus</taxon>
    </lineage>
</organism>
<keyword evidence="2" id="KW-0456">Lyase</keyword>
<dbReference type="GO" id="GO:0005737">
    <property type="term" value="C:cytoplasm"/>
    <property type="evidence" value="ECO:0007669"/>
    <property type="project" value="TreeGrafter"/>
</dbReference>
<keyword evidence="2" id="KW-0210">Decarboxylase</keyword>
<dbReference type="EMBL" id="AJVK01035519">
    <property type="status" value="NOT_ANNOTATED_CDS"/>
    <property type="molecule type" value="Genomic_DNA"/>
</dbReference>
<dbReference type="PANTHER" id="PTHR45677:SF10">
    <property type="entry name" value="GLUTAMATE DECARBOXYLASE"/>
    <property type="match status" value="1"/>
</dbReference>
<dbReference type="InterPro" id="IPR015424">
    <property type="entry name" value="PyrdxlP-dep_Trfase"/>
</dbReference>
<evidence type="ECO:0000313" key="3">
    <source>
        <dbReference type="EnsemblMetazoa" id="PPAI008761-PA"/>
    </source>
</evidence>
<accession>A0A1B0GQ37</accession>
<dbReference type="Gene3D" id="3.90.1150.170">
    <property type="match status" value="1"/>
</dbReference>
<dbReference type="GO" id="GO:0009449">
    <property type="term" value="P:gamma-aminobutyric acid biosynthetic process"/>
    <property type="evidence" value="ECO:0007669"/>
    <property type="project" value="TreeGrafter"/>
</dbReference>
<dbReference type="EnsemblMetazoa" id="PPAI008761-RA">
    <property type="protein sequence ID" value="PPAI008761-PA"/>
    <property type="gene ID" value="PPAI008761"/>
</dbReference>
<keyword evidence="4" id="KW-1185">Reference proteome</keyword>